<evidence type="ECO:0000256" key="1">
    <source>
        <dbReference type="ARBA" id="ARBA00004141"/>
    </source>
</evidence>
<dbReference type="GO" id="GO:0016020">
    <property type="term" value="C:membrane"/>
    <property type="evidence" value="ECO:0007669"/>
    <property type="project" value="UniProtKB-SubCell"/>
</dbReference>
<evidence type="ECO:0000256" key="3">
    <source>
        <dbReference type="ARBA" id="ARBA00022448"/>
    </source>
</evidence>
<comment type="caution">
    <text evidence="14">The sequence shown here is derived from an EMBL/GenBank/DDBJ whole genome shotgun (WGS) entry which is preliminary data.</text>
</comment>
<organism evidence="14 15">
    <name type="scientific">Eumeta variegata</name>
    <name type="common">Bagworm moth</name>
    <name type="synonym">Eumeta japonica</name>
    <dbReference type="NCBI Taxonomy" id="151549"/>
    <lineage>
        <taxon>Eukaryota</taxon>
        <taxon>Metazoa</taxon>
        <taxon>Ecdysozoa</taxon>
        <taxon>Arthropoda</taxon>
        <taxon>Hexapoda</taxon>
        <taxon>Insecta</taxon>
        <taxon>Pterygota</taxon>
        <taxon>Neoptera</taxon>
        <taxon>Endopterygota</taxon>
        <taxon>Lepidoptera</taxon>
        <taxon>Glossata</taxon>
        <taxon>Ditrysia</taxon>
        <taxon>Tineoidea</taxon>
        <taxon>Psychidae</taxon>
        <taxon>Oiketicinae</taxon>
        <taxon>Eumeta</taxon>
    </lineage>
</organism>
<keyword evidence="7" id="KW-0915">Sodium</keyword>
<keyword evidence="3 12" id="KW-0813">Transport</keyword>
<keyword evidence="10 12" id="KW-0739">Sodium transport</keyword>
<evidence type="ECO:0000256" key="5">
    <source>
        <dbReference type="ARBA" id="ARBA00022692"/>
    </source>
</evidence>
<evidence type="ECO:0000256" key="2">
    <source>
        <dbReference type="ARBA" id="ARBA00007193"/>
    </source>
</evidence>
<protein>
    <submittedName>
        <fullName evidence="14">Sodium channel protein Nach</fullName>
    </submittedName>
</protein>
<dbReference type="Gene3D" id="2.60.470.10">
    <property type="entry name" value="Acid-sensing ion channels like domains"/>
    <property type="match status" value="1"/>
</dbReference>
<evidence type="ECO:0000256" key="11">
    <source>
        <dbReference type="ARBA" id="ARBA00023303"/>
    </source>
</evidence>
<keyword evidence="8 12" id="KW-0406">Ion transport</keyword>
<comment type="similarity">
    <text evidence="2 12">Belongs to the amiloride-sensitive sodium channel (TC 1.A.6) family.</text>
</comment>
<evidence type="ECO:0000256" key="9">
    <source>
        <dbReference type="ARBA" id="ARBA00023136"/>
    </source>
</evidence>
<evidence type="ECO:0000256" key="10">
    <source>
        <dbReference type="ARBA" id="ARBA00023201"/>
    </source>
</evidence>
<name>A0A4C1Z5T8_EUMVA</name>
<dbReference type="Pfam" id="PF00858">
    <property type="entry name" value="ASC"/>
    <property type="match status" value="1"/>
</dbReference>
<evidence type="ECO:0000256" key="12">
    <source>
        <dbReference type="RuleBase" id="RU000679"/>
    </source>
</evidence>
<dbReference type="AlphaFoldDB" id="A0A4C1Z5T8"/>
<evidence type="ECO:0000313" key="15">
    <source>
        <dbReference type="Proteomes" id="UP000299102"/>
    </source>
</evidence>
<keyword evidence="15" id="KW-1185">Reference proteome</keyword>
<dbReference type="EMBL" id="BGZK01001543">
    <property type="protein sequence ID" value="GBP82017.1"/>
    <property type="molecule type" value="Genomic_DNA"/>
</dbReference>
<keyword evidence="5 12" id="KW-0812">Transmembrane</keyword>
<evidence type="ECO:0000256" key="7">
    <source>
        <dbReference type="ARBA" id="ARBA00023053"/>
    </source>
</evidence>
<reference evidence="14 15" key="1">
    <citation type="journal article" date="2019" name="Commun. Biol.">
        <title>The bagworm genome reveals a unique fibroin gene that provides high tensile strength.</title>
        <authorList>
            <person name="Kono N."/>
            <person name="Nakamura H."/>
            <person name="Ohtoshi R."/>
            <person name="Tomita M."/>
            <person name="Numata K."/>
            <person name="Arakawa K."/>
        </authorList>
    </citation>
    <scope>NUCLEOTIDE SEQUENCE [LARGE SCALE GENOMIC DNA]</scope>
</reference>
<keyword evidence="11 12" id="KW-0407">Ion channel</keyword>
<dbReference type="GO" id="GO:0005272">
    <property type="term" value="F:sodium channel activity"/>
    <property type="evidence" value="ECO:0007669"/>
    <property type="project" value="UniProtKB-KW"/>
</dbReference>
<dbReference type="OrthoDB" id="5874059at2759"/>
<evidence type="ECO:0000313" key="14">
    <source>
        <dbReference type="EMBL" id="GBP82017.1"/>
    </source>
</evidence>
<feature type="transmembrane region" description="Helical" evidence="13">
    <location>
        <begin position="12"/>
        <end position="34"/>
    </location>
</feature>
<evidence type="ECO:0000256" key="13">
    <source>
        <dbReference type="SAM" id="Phobius"/>
    </source>
</evidence>
<proteinExistence type="inferred from homology"/>
<evidence type="ECO:0000256" key="6">
    <source>
        <dbReference type="ARBA" id="ARBA00022989"/>
    </source>
</evidence>
<gene>
    <name evidence="14" type="primary">Nach</name>
    <name evidence="14" type="ORF">EVAR_52220_1</name>
</gene>
<sequence length="252" mass="28659">MVVPFLTRWWWASALVALLLGAMGVLVSILRRYYDAPTYLTRVRSVQEAFPFPAIVIYPQLLFLDSKMDEFIEKMVIPSTMNATRLRATLPQLAAFVNPDVKFDVRDLVELERLLQHNELTPVLAIRRMLPECHESILRCGWRGSFVNCSSLFTMELTGDGYGCVFNGRSLIREMAEGVDPRSKPYESRWFTNVVGPHSGLSVVVDQTQALSDVDLAYKLVMALVAPELAPTNLVRSLNLFPLRRYMELRDS</sequence>
<accession>A0A4C1Z5T8</accession>
<dbReference type="InterPro" id="IPR001873">
    <property type="entry name" value="ENaC"/>
</dbReference>
<dbReference type="Proteomes" id="UP000299102">
    <property type="component" value="Unassembled WGS sequence"/>
</dbReference>
<keyword evidence="9 13" id="KW-0472">Membrane</keyword>
<keyword evidence="6 13" id="KW-1133">Transmembrane helix</keyword>
<evidence type="ECO:0000256" key="8">
    <source>
        <dbReference type="ARBA" id="ARBA00023065"/>
    </source>
</evidence>
<comment type="subcellular location">
    <subcellularLocation>
        <location evidence="1">Membrane</location>
        <topology evidence="1">Multi-pass membrane protein</topology>
    </subcellularLocation>
</comment>
<keyword evidence="4 12" id="KW-0894">Sodium channel</keyword>
<evidence type="ECO:0000256" key="4">
    <source>
        <dbReference type="ARBA" id="ARBA00022461"/>
    </source>
</evidence>